<dbReference type="Gene3D" id="2.60.40.10">
    <property type="entry name" value="Immunoglobulins"/>
    <property type="match status" value="1"/>
</dbReference>
<dbReference type="SMR" id="V5K3Y9"/>
<feature type="region of interest" description="Disordered" evidence="2">
    <location>
        <begin position="1039"/>
        <end position="1094"/>
    </location>
</feature>
<feature type="domain" description="CBM20" evidence="3">
    <location>
        <begin position="2"/>
        <end position="113"/>
    </location>
</feature>
<evidence type="ECO:0000313" key="4">
    <source>
        <dbReference type="EMBL" id="AGT20052.1"/>
    </source>
</evidence>
<dbReference type="CDD" id="cd03788">
    <property type="entry name" value="GT20_TPS"/>
    <property type="match status" value="1"/>
</dbReference>
<dbReference type="AlphaFoldDB" id="V5K3Y9"/>
<feature type="region of interest" description="Disordered" evidence="2">
    <location>
        <begin position="789"/>
        <end position="809"/>
    </location>
</feature>
<dbReference type="InterPro" id="IPR003337">
    <property type="entry name" value="Trehalose_PPase"/>
</dbReference>
<dbReference type="Gene3D" id="3.40.50.1000">
    <property type="entry name" value="HAD superfamily/HAD-like"/>
    <property type="match status" value="2"/>
</dbReference>
<comment type="similarity">
    <text evidence="1">In the N-terminal section; belongs to the glycosyltransferase 20 family.</text>
</comment>
<dbReference type="InterPro" id="IPR001830">
    <property type="entry name" value="Glyco_trans_20"/>
</dbReference>
<dbReference type="CDD" id="cd05467">
    <property type="entry name" value="CBM20"/>
    <property type="match status" value="1"/>
</dbReference>
<sequence length="1261" mass="137844">MVRPPPAYELSFGVEAKLGHGEVIYVCGSCPSLGSKDPSRALRLVTDPSSYPVWSSEPVPVPLGQKVTYRYCIVAGGKLKRWEDIAVDRELDPVKEADAAPVMAEDVLDKYKGSGGVGFFAGIFRGSSGVPQGDILRSIKFTAANRTSLQASMMALRAKTVAKEKSSAITTRDGVVVVSFFLPVIIDKDIDGNWVVEWDYESLLSLHSASIDMRVTRVGFLRYADGVKPEEEEAVAKALLPFSCVPVFLERSLAQKFYRDFCKGVLWPVFHHVVDVYGDQVMRFFAQDVLADLWQAYANVNRRFRDKIVEVYNEGDMVWVHGFHLLLLPSFLTRVLRTARVGLFLHTPFPSSEIFRTLPFREDLLRGMLNADQIGFHLFEYARHFLTCCKRILGLNEGDSNNRGNTNVFYNGRCVSIESMHGGIEPSIIAANLSNPGIVGRAAELRKEYQGRFVFLGIDKVERLKGLQLKFTAFYKFLLERPHLADKIVLLQVGISALEREQDYHKCLNELRTLAQKINSECAPSPDRPVLVLQLEDEHSFQRLPYLCLADCLINTAVRDGLNNLPLEYVFVHESARKNNPGVMMLSEFTSCMRVMRGAIRINPWKVEEVADVLAEVAQPMRVELRSERLAQGLEYVTSNTTSYWAAQILTDLKAVGRSADRSILSPVGLGLNFRVVGMESNFGLLDVASVMRSYRPAKRRVIFLDYGGTVCETAKRSIAYYAHANKLKGVAMPSEGLKQLLATLCADPRNLVFVISGREKEEMVKALGEIKNLGLAAEHGLHFRFPGELKTPSSSSSGYSSPSGRDSSSFVKRKWETLVALRDQSWKQLTRTIMNLYAQRTHGTYVVNKGSALLWQFRDADPEFGWLQSKELEDHLTTVLKPFSVEILRGSGSADGDGGYIEVRPGGVNKGAFVSGILSRQVEMGLMPDFILAMGDEESDEMMFEAVKEFSRGVKGEEPGTPDTAAVTAQGAQGGGSYQVGATAAVLIKSAAAELKRQQEEADETDSLQPASALMGAHPSSAPADVTTISLMAGLGKHAGEEKTPGGGPRGSGMLSQDSGFLDKGGAVRGRSQSIAEPERHFRQKSGTERWRGGIPGVGGSGGVAIGASPLGVQCFTCTVGKKPSQAATYVNDIDEVLELLRGLVKVSSSVARNYSTSHLSDMRTGGAGGSANYDDLSLISAQFHAEGSGGRDASGQSVMPLGQGGGLAVGGMTGMMKSLSVVVMPTHLLPMRSAPTAPGTMSAYFEQIEERRKEREAFF</sequence>
<proteinExistence type="evidence at transcript level"/>
<evidence type="ECO:0000259" key="3">
    <source>
        <dbReference type="PROSITE" id="PS51166"/>
    </source>
</evidence>
<dbReference type="InterPro" id="IPR036412">
    <property type="entry name" value="HAD-like_sf"/>
</dbReference>
<dbReference type="InterPro" id="IPR002044">
    <property type="entry name" value="CBM20"/>
</dbReference>
<dbReference type="GO" id="GO:2001070">
    <property type="term" value="F:starch binding"/>
    <property type="evidence" value="ECO:0007669"/>
    <property type="project" value="InterPro"/>
</dbReference>
<dbReference type="PROSITE" id="PS51166">
    <property type="entry name" value="CBM20"/>
    <property type="match status" value="1"/>
</dbReference>
<dbReference type="SUPFAM" id="SSF53756">
    <property type="entry name" value="UDP-Glycosyltransferase/glycogen phosphorylase"/>
    <property type="match status" value="1"/>
</dbReference>
<evidence type="ECO:0000256" key="1">
    <source>
        <dbReference type="ARBA" id="ARBA00005409"/>
    </source>
</evidence>
<name>V5K3Y9_SACJA</name>
<dbReference type="PANTHER" id="PTHR10788">
    <property type="entry name" value="TREHALOSE-6-PHOSPHATE SYNTHASE"/>
    <property type="match status" value="1"/>
</dbReference>
<feature type="compositionally biased region" description="Low complexity" evidence="2">
    <location>
        <begin position="793"/>
        <end position="809"/>
    </location>
</feature>
<dbReference type="Pfam" id="PF00686">
    <property type="entry name" value="CBM_20"/>
    <property type="match status" value="1"/>
</dbReference>
<dbReference type="Pfam" id="PF00982">
    <property type="entry name" value="Glyco_transf_20"/>
    <property type="match status" value="1"/>
</dbReference>
<dbReference type="SMART" id="SM01065">
    <property type="entry name" value="CBM_2"/>
    <property type="match status" value="1"/>
</dbReference>
<accession>V5K3Y9</accession>
<dbReference type="SUPFAM" id="SSF56784">
    <property type="entry name" value="HAD-like"/>
    <property type="match status" value="1"/>
</dbReference>
<dbReference type="InterPro" id="IPR013783">
    <property type="entry name" value="Ig-like_fold"/>
</dbReference>
<dbReference type="Pfam" id="PF02358">
    <property type="entry name" value="Trehalose_PPase"/>
    <property type="match status" value="1"/>
</dbReference>
<dbReference type="GO" id="GO:0005992">
    <property type="term" value="P:trehalose biosynthetic process"/>
    <property type="evidence" value="ECO:0007669"/>
    <property type="project" value="InterPro"/>
</dbReference>
<dbReference type="GO" id="GO:0005829">
    <property type="term" value="C:cytosol"/>
    <property type="evidence" value="ECO:0007669"/>
    <property type="project" value="TreeGrafter"/>
</dbReference>
<dbReference type="EMBL" id="KC578568">
    <property type="protein sequence ID" value="AGT20052.1"/>
    <property type="molecule type" value="mRNA"/>
</dbReference>
<feature type="compositionally biased region" description="Basic and acidic residues" evidence="2">
    <location>
        <begin position="1078"/>
        <end position="1093"/>
    </location>
</feature>
<dbReference type="InterPro" id="IPR023214">
    <property type="entry name" value="HAD_sf"/>
</dbReference>
<evidence type="ECO:0000256" key="2">
    <source>
        <dbReference type="SAM" id="MobiDB-lite"/>
    </source>
</evidence>
<organism evidence="4">
    <name type="scientific">Saccharina japonica</name>
    <name type="common">Sweet kelp</name>
    <name type="synonym">Laminaria japonica</name>
    <dbReference type="NCBI Taxonomy" id="88149"/>
    <lineage>
        <taxon>Eukaryota</taxon>
        <taxon>Sar</taxon>
        <taxon>Stramenopiles</taxon>
        <taxon>Ochrophyta</taxon>
        <taxon>PX clade</taxon>
        <taxon>Phaeophyceae</taxon>
        <taxon>Laminariales</taxon>
        <taxon>Laminariaceae</taxon>
        <taxon>Saccharina</taxon>
    </lineage>
</organism>
<dbReference type="InterPro" id="IPR013784">
    <property type="entry name" value="Carb-bd-like_fold"/>
</dbReference>
<protein>
    <submittedName>
        <fullName evidence="4">Trehalose-6-phosohate synthase</fullName>
    </submittedName>
</protein>
<gene>
    <name evidence="4" type="primary">TPS</name>
</gene>
<reference evidence="4" key="1">
    <citation type="journal article" date="2014" name="Mol. Biol. Rep.">
        <title>A trehalose-6-phosphate synthase gene from Saccharina japonica (Laminariales, Phaeophyceae).</title>
        <authorList>
            <person name="Deng Y."/>
            <person name="Wang X."/>
            <person name="Guo H."/>
            <person name="Duan D."/>
        </authorList>
    </citation>
    <scope>NUCLEOTIDE SEQUENCE</scope>
</reference>
<dbReference type="Gene3D" id="3.40.50.2000">
    <property type="entry name" value="Glycogen Phosphorylase B"/>
    <property type="match status" value="2"/>
</dbReference>
<dbReference type="PANTHER" id="PTHR10788:SF94">
    <property type="entry name" value="ALPHA,ALPHA-TREHALOSE-PHOSPHATE SYNTHASE [UDP-FORMING] 5"/>
    <property type="match status" value="1"/>
</dbReference>
<dbReference type="SUPFAM" id="SSF49452">
    <property type="entry name" value="Starch-binding domain-like"/>
    <property type="match status" value="1"/>
</dbReference>
<dbReference type="GO" id="GO:0004805">
    <property type="term" value="F:trehalose-phosphatase activity"/>
    <property type="evidence" value="ECO:0007669"/>
    <property type="project" value="TreeGrafter"/>
</dbReference>